<evidence type="ECO:0000313" key="5">
    <source>
        <dbReference type="EMBL" id="KAK0526613.1"/>
    </source>
</evidence>
<feature type="region of interest" description="Disordered" evidence="4">
    <location>
        <begin position="14"/>
        <end position="97"/>
    </location>
</feature>
<sequence>MLLRPTLRLLAQQAYKPSIRFPDRSAASKQDDGAHEAHPHPAAPPEVVKEFDHFKEVLSSGPHFHPEKLQQASADGSSGGGGSGDAGKGGKAAAPVAQDLHDLAPRYWRTSSLAFEEDEMEAVMTGGASLRA</sequence>
<dbReference type="InterPro" id="IPR020373">
    <property type="entry name" value="Kgd4/YMR-31"/>
</dbReference>
<dbReference type="Proteomes" id="UP001176521">
    <property type="component" value="Unassembled WGS sequence"/>
</dbReference>
<feature type="compositionally biased region" description="Basic and acidic residues" evidence="4">
    <location>
        <begin position="29"/>
        <end position="39"/>
    </location>
</feature>
<gene>
    <name evidence="5" type="ORF">OC842_005142</name>
</gene>
<organism evidence="5 6">
    <name type="scientific">Tilletia horrida</name>
    <dbReference type="NCBI Taxonomy" id="155126"/>
    <lineage>
        <taxon>Eukaryota</taxon>
        <taxon>Fungi</taxon>
        <taxon>Dikarya</taxon>
        <taxon>Basidiomycota</taxon>
        <taxon>Ustilaginomycotina</taxon>
        <taxon>Exobasidiomycetes</taxon>
        <taxon>Tilletiales</taxon>
        <taxon>Tilletiaceae</taxon>
        <taxon>Tilletia</taxon>
    </lineage>
</organism>
<reference evidence="5" key="1">
    <citation type="journal article" date="2023" name="PhytoFront">
        <title>Draft Genome Resources of Seven Strains of Tilletia horrida, Causal Agent of Kernel Smut of Rice.</title>
        <authorList>
            <person name="Khanal S."/>
            <person name="Antony Babu S."/>
            <person name="Zhou X.G."/>
        </authorList>
    </citation>
    <scope>NUCLEOTIDE SEQUENCE</scope>
    <source>
        <strain evidence="5">TX3</strain>
    </source>
</reference>
<name>A0AAN6JJ91_9BASI</name>
<comment type="caution">
    <text evidence="5">The sequence shown here is derived from an EMBL/GenBank/DDBJ whole genome shotgun (WGS) entry which is preliminary data.</text>
</comment>
<dbReference type="EMBL" id="JAPDMQ010000347">
    <property type="protein sequence ID" value="KAK0526613.1"/>
    <property type="molecule type" value="Genomic_DNA"/>
</dbReference>
<feature type="compositionally biased region" description="Gly residues" evidence="4">
    <location>
        <begin position="77"/>
        <end position="90"/>
    </location>
</feature>
<evidence type="ECO:0000256" key="1">
    <source>
        <dbReference type="ARBA" id="ARBA00004173"/>
    </source>
</evidence>
<comment type="similarity">
    <text evidence="3">Belongs to the alpha-ketoglutarate dehydrogenase component 4 family.</text>
</comment>
<evidence type="ECO:0000256" key="2">
    <source>
        <dbReference type="ARBA" id="ARBA00023128"/>
    </source>
</evidence>
<dbReference type="Pfam" id="PF10937">
    <property type="entry name" value="Kgd4-YMR31"/>
    <property type="match status" value="1"/>
</dbReference>
<evidence type="ECO:0000256" key="3">
    <source>
        <dbReference type="ARBA" id="ARBA00043970"/>
    </source>
</evidence>
<feature type="compositionally biased region" description="Basic and acidic residues" evidence="4">
    <location>
        <begin position="47"/>
        <end position="56"/>
    </location>
</feature>
<protein>
    <submittedName>
        <fullName evidence="5">Uncharacterized protein</fullName>
    </submittedName>
</protein>
<evidence type="ECO:0000313" key="6">
    <source>
        <dbReference type="Proteomes" id="UP001176521"/>
    </source>
</evidence>
<keyword evidence="2" id="KW-0496">Mitochondrion</keyword>
<comment type="subcellular location">
    <subcellularLocation>
        <location evidence="1">Mitochondrion</location>
    </subcellularLocation>
</comment>
<accession>A0AAN6JJ91</accession>
<proteinExistence type="inferred from homology"/>
<dbReference type="GO" id="GO:0005739">
    <property type="term" value="C:mitochondrion"/>
    <property type="evidence" value="ECO:0007669"/>
    <property type="project" value="UniProtKB-SubCell"/>
</dbReference>
<evidence type="ECO:0000256" key="4">
    <source>
        <dbReference type="SAM" id="MobiDB-lite"/>
    </source>
</evidence>
<dbReference type="AlphaFoldDB" id="A0AAN6JJ91"/>
<dbReference type="GO" id="GO:0006103">
    <property type="term" value="P:2-oxoglutarate metabolic process"/>
    <property type="evidence" value="ECO:0007669"/>
    <property type="project" value="InterPro"/>
</dbReference>
<keyword evidence="6" id="KW-1185">Reference proteome</keyword>